<dbReference type="Pfam" id="PF14339">
    <property type="entry name" value="DUF4394"/>
    <property type="match status" value="2"/>
</dbReference>
<reference evidence="2" key="1">
    <citation type="submission" date="2020-05" db="EMBL/GenBank/DDBJ databases">
        <authorList>
            <person name="Chiriac C."/>
            <person name="Salcher M."/>
            <person name="Ghai R."/>
            <person name="Kavagutti S V."/>
        </authorList>
    </citation>
    <scope>NUCLEOTIDE SEQUENCE</scope>
</reference>
<evidence type="ECO:0000313" key="2">
    <source>
        <dbReference type="EMBL" id="CAB4926007.1"/>
    </source>
</evidence>
<sequence>MSRRAARPLRHALVAGGVLAGLAVPTAAHAADPVSVGVVLSEDRLRTFDTASPTAGTPQVPVVGLAAGDTLVGIDVRPQNGQLYGLGRNAADGTVRLYALSARTGQAAAIGAPVAVAGTTFGFDVNPKVDRIRVLSDAGKNLRLDPNTGAVAGTDEDVKGEVTKVDGAAYTNDRPNTTTTTLYTLSGAESEVALQAPPNSGTQTKAQTLSFLGLPLPISAVGGFDVAPGVDVAKDDDPAPAGSTGYATVDALGQSLLARIDLNTGAVSPVGPVGDGRPIQGLAIQQEAVAGGLPAVSVTAATSTTSTLRRFDTAAPGTGTEVALTGLTAGEVPAGVAWRPQTGQLLLLGVDAEADRGSLYRVDPQTGAATLVGAAGSVAFTTGASGATVDLPPVATGYDIDVNPTVDRVRVVAGNGLNARLNPTVTGDASVAVDGNDGATTAVAGTNPDGVQNGGATDVSGTAYTNAFGQPLTTPPAPTTQLGISAAQDQLLVQNPPNAGTQTAAQTIRVGGERLDVTAVRGFSIPPTVATAAANGVTPESGLAVLGSAGTAAGLYAIDLSTAAATLRGTLPAAPTSLAVGDGPEVVGGAPTPTTSPLAPQAPNAPVARPAVAKAGFGSSTRVSVKLRSTRVSAKGPAKVTLRNTNRFAVRVRLQATTPKSGRRGAIRYATRSYTVKARSSRTVNLRLPAAARSALRTSKRLTLRTTLRATAPDGRSRTLRRTLTARPR</sequence>
<gene>
    <name evidence="2" type="ORF">UFOPK3564_02107</name>
</gene>
<feature type="domain" description="DUF4394" evidence="1">
    <location>
        <begin position="308"/>
        <end position="574"/>
    </location>
</feature>
<proteinExistence type="predicted"/>
<feature type="domain" description="DUF4394" evidence="1">
    <location>
        <begin position="45"/>
        <end position="283"/>
    </location>
</feature>
<accession>A0A6J7I693</accession>
<dbReference type="EMBL" id="CAFBMK010000133">
    <property type="protein sequence ID" value="CAB4926007.1"/>
    <property type="molecule type" value="Genomic_DNA"/>
</dbReference>
<name>A0A6J7I693_9ZZZZ</name>
<protein>
    <submittedName>
        <fullName evidence="2">Unannotated protein</fullName>
    </submittedName>
</protein>
<evidence type="ECO:0000259" key="1">
    <source>
        <dbReference type="Pfam" id="PF14339"/>
    </source>
</evidence>
<organism evidence="2">
    <name type="scientific">freshwater metagenome</name>
    <dbReference type="NCBI Taxonomy" id="449393"/>
    <lineage>
        <taxon>unclassified sequences</taxon>
        <taxon>metagenomes</taxon>
        <taxon>ecological metagenomes</taxon>
    </lineage>
</organism>
<dbReference type="InterPro" id="IPR025507">
    <property type="entry name" value="DUF4394"/>
</dbReference>
<dbReference type="AlphaFoldDB" id="A0A6J7I693"/>